<keyword evidence="2" id="KW-1185">Reference proteome</keyword>
<reference evidence="1 2" key="1">
    <citation type="submission" date="2016-12" db="EMBL/GenBank/DDBJ databases">
        <authorList>
            <person name="Song W.-J."/>
            <person name="Kurnit D.M."/>
        </authorList>
    </citation>
    <scope>NUCLEOTIDE SEQUENCE [LARGE SCALE GENOMIC DNA]</scope>
    <source>
        <strain evidence="1 2">STM7296</strain>
    </source>
</reference>
<evidence type="ECO:0000313" key="2">
    <source>
        <dbReference type="Proteomes" id="UP000187012"/>
    </source>
</evidence>
<dbReference type="Proteomes" id="UP000187012">
    <property type="component" value="Unassembled WGS sequence"/>
</dbReference>
<name>A0A1N7SEC5_9BURK</name>
<dbReference type="STRING" id="1247936.BN2475_580048"/>
<proteinExistence type="predicted"/>
<accession>A0A1N7SEC5</accession>
<sequence length="62" mass="7002">MDRRTLDIESSLRKIQEPLPAGGYGGRRARRAQDIGYNRQIVGFPADRCCSHCLLKLALTTR</sequence>
<evidence type="ECO:0000313" key="1">
    <source>
        <dbReference type="EMBL" id="SIT45684.1"/>
    </source>
</evidence>
<gene>
    <name evidence="1" type="ORF">BN2475_580048</name>
</gene>
<protein>
    <submittedName>
        <fullName evidence="1">Uncharacterized protein</fullName>
    </submittedName>
</protein>
<organism evidence="1 2">
    <name type="scientific">Paraburkholderia ribeironis</name>
    <dbReference type="NCBI Taxonomy" id="1247936"/>
    <lineage>
        <taxon>Bacteria</taxon>
        <taxon>Pseudomonadati</taxon>
        <taxon>Pseudomonadota</taxon>
        <taxon>Betaproteobacteria</taxon>
        <taxon>Burkholderiales</taxon>
        <taxon>Burkholderiaceae</taxon>
        <taxon>Paraburkholderia</taxon>
    </lineage>
</organism>
<dbReference type="EMBL" id="CYGX02000058">
    <property type="protein sequence ID" value="SIT45684.1"/>
    <property type="molecule type" value="Genomic_DNA"/>
</dbReference>
<dbReference type="AlphaFoldDB" id="A0A1N7SEC5"/>